<dbReference type="PROSITE" id="PS00389">
    <property type="entry name" value="ATPASE_DELTA"/>
    <property type="match status" value="1"/>
</dbReference>
<dbReference type="GO" id="GO:0046933">
    <property type="term" value="F:proton-transporting ATP synthase activity, rotational mechanism"/>
    <property type="evidence" value="ECO:0007669"/>
    <property type="project" value="UniProtKB-UniRule"/>
</dbReference>
<comment type="function">
    <text evidence="8">This protein is part of the stalk that links CF(0) to CF(1). It either transmits conformational changes from CF(0) to CF(1) or is implicated in proton conduction.</text>
</comment>
<dbReference type="InterPro" id="IPR000711">
    <property type="entry name" value="ATPase_OSCP/dsu"/>
</dbReference>
<dbReference type="AlphaFoldDB" id="A0A8J2ZWT9"/>
<keyword evidence="7 8" id="KW-0066">ATP synthesis</keyword>
<evidence type="ECO:0000256" key="4">
    <source>
        <dbReference type="ARBA" id="ARBA00023065"/>
    </source>
</evidence>
<dbReference type="RefSeq" id="WP_188497839.1">
    <property type="nucleotide sequence ID" value="NZ_BMFV01000020.1"/>
</dbReference>
<dbReference type="InterPro" id="IPR020781">
    <property type="entry name" value="ATPase_OSCP/d_CS"/>
</dbReference>
<protein>
    <recommendedName>
        <fullName evidence="8">ATP synthase subunit delta</fullName>
    </recommendedName>
    <alternativeName>
        <fullName evidence="8">ATP synthase F(1) sector subunit delta</fullName>
    </alternativeName>
    <alternativeName>
        <fullName evidence="8">F-type ATPase subunit delta</fullName>
        <shortName evidence="8">F-ATPase subunit delta</shortName>
    </alternativeName>
</protein>
<dbReference type="Proteomes" id="UP000656813">
    <property type="component" value="Unassembled WGS sequence"/>
</dbReference>
<keyword evidence="8" id="KW-1003">Cell membrane</keyword>
<dbReference type="HAMAP" id="MF_01416">
    <property type="entry name" value="ATP_synth_delta_bact"/>
    <property type="match status" value="1"/>
</dbReference>
<accession>A0A8J2ZWT9</accession>
<comment type="function">
    <text evidence="8">F(1)F(0) ATP synthase produces ATP from ADP in the presence of a proton or sodium gradient. F-type ATPases consist of two structural domains, F(1) containing the extramembraneous catalytic core and F(0) containing the membrane proton channel, linked together by a central stalk and a peripheral stalk. During catalysis, ATP synthesis in the catalytic domain of F(1) is coupled via a rotary mechanism of the central stalk subunits to proton translocation.</text>
</comment>
<evidence type="ECO:0000256" key="1">
    <source>
        <dbReference type="ARBA" id="ARBA00004370"/>
    </source>
</evidence>
<evidence type="ECO:0000256" key="5">
    <source>
        <dbReference type="ARBA" id="ARBA00023136"/>
    </source>
</evidence>
<dbReference type="Gene3D" id="1.10.520.20">
    <property type="entry name" value="N-terminal domain of the delta subunit of the F1F0-ATP synthase"/>
    <property type="match status" value="1"/>
</dbReference>
<name>A0A8J2ZWT9_9BACL</name>
<comment type="similarity">
    <text evidence="8">Belongs to the ATPase delta chain family.</text>
</comment>
<dbReference type="GO" id="GO:0005886">
    <property type="term" value="C:plasma membrane"/>
    <property type="evidence" value="ECO:0007669"/>
    <property type="project" value="UniProtKB-SubCell"/>
</dbReference>
<dbReference type="SUPFAM" id="SSF47928">
    <property type="entry name" value="N-terminal domain of the delta subunit of the F1F0-ATP synthase"/>
    <property type="match status" value="1"/>
</dbReference>
<keyword evidence="5 8" id="KW-0472">Membrane</keyword>
<evidence type="ECO:0000256" key="6">
    <source>
        <dbReference type="ARBA" id="ARBA00023196"/>
    </source>
</evidence>
<reference evidence="9" key="1">
    <citation type="journal article" date="2014" name="Int. J. Syst. Evol. Microbiol.">
        <title>Complete genome sequence of Corynebacterium casei LMG S-19264T (=DSM 44701T), isolated from a smear-ripened cheese.</title>
        <authorList>
            <consortium name="US DOE Joint Genome Institute (JGI-PGF)"/>
            <person name="Walter F."/>
            <person name="Albersmeier A."/>
            <person name="Kalinowski J."/>
            <person name="Ruckert C."/>
        </authorList>
    </citation>
    <scope>NUCLEOTIDE SEQUENCE</scope>
    <source>
        <strain evidence="9">CGMCC 1.12777</strain>
    </source>
</reference>
<keyword evidence="2 8" id="KW-0813">Transport</keyword>
<dbReference type="Pfam" id="PF00213">
    <property type="entry name" value="OSCP"/>
    <property type="match status" value="1"/>
</dbReference>
<gene>
    <name evidence="8 9" type="primary">atpH</name>
    <name evidence="9" type="ORF">GCM10007096_26340</name>
</gene>
<keyword evidence="4 8" id="KW-0406">Ion transport</keyword>
<keyword evidence="6 8" id="KW-0139">CF(1)</keyword>
<dbReference type="EMBL" id="BMFV01000020">
    <property type="protein sequence ID" value="GGH84083.1"/>
    <property type="molecule type" value="Genomic_DNA"/>
</dbReference>
<dbReference type="PRINTS" id="PR00125">
    <property type="entry name" value="ATPASEDELTA"/>
</dbReference>
<evidence type="ECO:0000256" key="3">
    <source>
        <dbReference type="ARBA" id="ARBA00022781"/>
    </source>
</evidence>
<dbReference type="NCBIfam" id="TIGR01145">
    <property type="entry name" value="ATP_synt_delta"/>
    <property type="match status" value="1"/>
</dbReference>
<evidence type="ECO:0000256" key="2">
    <source>
        <dbReference type="ARBA" id="ARBA00022448"/>
    </source>
</evidence>
<evidence type="ECO:0000313" key="10">
    <source>
        <dbReference type="Proteomes" id="UP000656813"/>
    </source>
</evidence>
<evidence type="ECO:0000256" key="7">
    <source>
        <dbReference type="ARBA" id="ARBA00023310"/>
    </source>
</evidence>
<evidence type="ECO:0000256" key="8">
    <source>
        <dbReference type="HAMAP-Rule" id="MF_01416"/>
    </source>
</evidence>
<dbReference type="GO" id="GO:0045259">
    <property type="term" value="C:proton-transporting ATP synthase complex"/>
    <property type="evidence" value="ECO:0007669"/>
    <property type="project" value="UniProtKB-KW"/>
</dbReference>
<evidence type="ECO:0000313" key="9">
    <source>
        <dbReference type="EMBL" id="GGH84083.1"/>
    </source>
</evidence>
<sequence>MSVVVAKRYAGALFEVAKERGTIDAVEEQLGLVNQIVAESTDLKKMLYFPGIAGEVKKKVVEEIFKTEVNGEVLNLLKILIDRRRESILEDLQASFVEIANDYRGILDVNVTTASPLDKDEEEKIMEAFGQIYDKKLRLHTKVDPKVIGGVLVKVGNRLYDGTLSGKLNRFHQELKSGR</sequence>
<comment type="subcellular location">
    <subcellularLocation>
        <location evidence="8">Cell membrane</location>
        <topology evidence="8">Peripheral membrane protein</topology>
    </subcellularLocation>
    <subcellularLocation>
        <location evidence="1">Membrane</location>
    </subcellularLocation>
</comment>
<reference evidence="9" key="2">
    <citation type="submission" date="2020-09" db="EMBL/GenBank/DDBJ databases">
        <authorList>
            <person name="Sun Q."/>
            <person name="Zhou Y."/>
        </authorList>
    </citation>
    <scope>NUCLEOTIDE SEQUENCE</scope>
    <source>
        <strain evidence="9">CGMCC 1.12777</strain>
    </source>
</reference>
<keyword evidence="3 8" id="KW-0375">Hydrogen ion transport</keyword>
<keyword evidence="10" id="KW-1185">Reference proteome</keyword>
<comment type="caution">
    <text evidence="9">The sequence shown here is derived from an EMBL/GenBank/DDBJ whole genome shotgun (WGS) entry which is preliminary data.</text>
</comment>
<dbReference type="InterPro" id="IPR026015">
    <property type="entry name" value="ATP_synth_OSCP/delta_N_sf"/>
</dbReference>
<organism evidence="9 10">
    <name type="scientific">Pullulanibacillus pueri</name>
    <dbReference type="NCBI Taxonomy" id="1437324"/>
    <lineage>
        <taxon>Bacteria</taxon>
        <taxon>Bacillati</taxon>
        <taxon>Bacillota</taxon>
        <taxon>Bacilli</taxon>
        <taxon>Bacillales</taxon>
        <taxon>Sporolactobacillaceae</taxon>
        <taxon>Pullulanibacillus</taxon>
    </lineage>
</organism>
<dbReference type="PANTHER" id="PTHR11910">
    <property type="entry name" value="ATP SYNTHASE DELTA CHAIN"/>
    <property type="match status" value="1"/>
</dbReference>
<dbReference type="NCBIfam" id="NF004403">
    <property type="entry name" value="PRK05758.2-4"/>
    <property type="match status" value="1"/>
</dbReference>
<proteinExistence type="inferred from homology"/>